<keyword evidence="2" id="KW-1185">Reference proteome</keyword>
<dbReference type="KEGG" id="mvc:MSVAZ_0781"/>
<name>A0A0E3Q384_9EURY</name>
<proteinExistence type="predicted"/>
<accession>A0A0E3Q384</accession>
<organism evidence="1 2">
    <name type="scientific">Methanosarcina vacuolata Z-761</name>
    <dbReference type="NCBI Taxonomy" id="1434123"/>
    <lineage>
        <taxon>Archaea</taxon>
        <taxon>Methanobacteriati</taxon>
        <taxon>Methanobacteriota</taxon>
        <taxon>Stenosarchaea group</taxon>
        <taxon>Methanomicrobia</taxon>
        <taxon>Methanosarcinales</taxon>
        <taxon>Methanosarcinaceae</taxon>
        <taxon>Methanosarcina</taxon>
    </lineage>
</organism>
<gene>
    <name evidence="1" type="ORF">MSVAZ_0781</name>
</gene>
<evidence type="ECO:0000313" key="2">
    <source>
        <dbReference type="Proteomes" id="UP000033096"/>
    </source>
</evidence>
<dbReference type="EMBL" id="CP009520">
    <property type="protein sequence ID" value="AKB43050.1"/>
    <property type="molecule type" value="Genomic_DNA"/>
</dbReference>
<dbReference type="HOGENOM" id="CLU_152344_0_0_2"/>
<sequence>MNLGKEGKYPYSLWYIKIQEAEAALMKECLDSVKLSMKLGDVKSAMFLLEKRFSDDGYGKTSQVKVNAQNQNLNLNVNSSATTEDIDKIRAEILARLVPKSRLIEIQE</sequence>
<reference evidence="1 2" key="1">
    <citation type="submission" date="2014-07" db="EMBL/GenBank/DDBJ databases">
        <title>Methanogenic archaea and the global carbon cycle.</title>
        <authorList>
            <person name="Henriksen J.R."/>
            <person name="Luke J."/>
            <person name="Reinhart S."/>
            <person name="Benedict M.N."/>
            <person name="Youngblut N.D."/>
            <person name="Metcalf M.E."/>
            <person name="Whitaker R.J."/>
            <person name="Metcalf W.W."/>
        </authorList>
    </citation>
    <scope>NUCLEOTIDE SEQUENCE [LARGE SCALE GENOMIC DNA]</scope>
    <source>
        <strain evidence="1 2">Z-761</strain>
    </source>
</reference>
<protein>
    <submittedName>
        <fullName evidence="1">Uncharacterized protein</fullName>
    </submittedName>
</protein>
<dbReference type="PATRIC" id="fig|1434123.4.peg.909"/>
<evidence type="ECO:0000313" key="1">
    <source>
        <dbReference type="EMBL" id="AKB43050.1"/>
    </source>
</evidence>
<dbReference type="Proteomes" id="UP000033096">
    <property type="component" value="Chromosome"/>
</dbReference>
<dbReference type="AlphaFoldDB" id="A0A0E3Q384"/>